<comment type="caution">
    <text evidence="1">The sequence shown here is derived from an EMBL/GenBank/DDBJ whole genome shotgun (WGS) entry which is preliminary data.</text>
</comment>
<evidence type="ECO:0000313" key="1">
    <source>
        <dbReference type="EMBL" id="MBL6079703.1"/>
    </source>
</evidence>
<sequence>MVADANSTPTPRFLLPPYTPIYLPYGWETVDAALAWLAFGTSLPRSEWDQYLFIGASDRLTRAEVLQWLEQLGAEPGSLDSFLAGAPENGLRPDEVPPSVRDEVRTLAARLGARAAQRGSAADLDRFIRCAARLLKKRHVRMFGADPRWDGYVDADMEALAAAERELLRRGADGSALLFGWPGRPEAEPQAIIAPRQRISPELCAAPVSFDRDLALLPCLRSDARHSAPPLFHGVVISADALLRLRPQAEPAAGDQAPMPQIAVPAGMRRAGGRKPTHHWPPFHREIVRFVFLHGRQTRRSALNRHMKEWVGENMETDPEDRTIEKQVDVLAPSGGAIPD</sequence>
<proteinExistence type="predicted"/>
<dbReference type="Proteomes" id="UP000660885">
    <property type="component" value="Unassembled WGS sequence"/>
</dbReference>
<protein>
    <submittedName>
        <fullName evidence="1">Uncharacterized protein</fullName>
    </submittedName>
</protein>
<evidence type="ECO:0000313" key="2">
    <source>
        <dbReference type="Proteomes" id="UP000660885"/>
    </source>
</evidence>
<organism evidence="1 2">
    <name type="scientific">Belnapia arida</name>
    <dbReference type="NCBI Taxonomy" id="2804533"/>
    <lineage>
        <taxon>Bacteria</taxon>
        <taxon>Pseudomonadati</taxon>
        <taxon>Pseudomonadota</taxon>
        <taxon>Alphaproteobacteria</taxon>
        <taxon>Acetobacterales</taxon>
        <taxon>Roseomonadaceae</taxon>
        <taxon>Belnapia</taxon>
    </lineage>
</organism>
<accession>A0ABS1U4W2</accession>
<dbReference type="EMBL" id="JAETWB010000008">
    <property type="protein sequence ID" value="MBL6079703.1"/>
    <property type="molecule type" value="Genomic_DNA"/>
</dbReference>
<gene>
    <name evidence="1" type="ORF">JMJ56_16920</name>
</gene>
<name>A0ABS1U4W2_9PROT</name>
<keyword evidence="2" id="KW-1185">Reference proteome</keyword>
<dbReference type="RefSeq" id="WP_202832953.1">
    <property type="nucleotide sequence ID" value="NZ_JAETWB010000008.1"/>
</dbReference>
<reference evidence="1 2" key="1">
    <citation type="submission" date="2021-01" db="EMBL/GenBank/DDBJ databases">
        <title>Belnapia mucosa sp. nov. and Belnapia arida sp. nov., isolated from the Tabernas Desert (Almeria, Spain).</title>
        <authorList>
            <person name="Molina-Menor E."/>
            <person name="Vidal-Verdu A."/>
            <person name="Calonge A."/>
            <person name="Satari L."/>
            <person name="Pereto J."/>
            <person name="Porcar M."/>
        </authorList>
    </citation>
    <scope>NUCLEOTIDE SEQUENCE [LARGE SCALE GENOMIC DNA]</scope>
    <source>
        <strain evidence="1 2">T18</strain>
    </source>
</reference>